<sequence length="370" mass="42249">MNDTSGQTISVARGTKTRRRAAVACTHCNSRRLKCDVTISGPPCSRCRLLDGTTECVIYQSRRGKYQQYGTTILYIGNPLHNLAYTIYQRGQSGHHHRLHYPVIDNAALRTIPLGNAHEHGIIDLPRKEVQDELIKTYFSCVQPAYPFLDRVQFAQLYVQRNHSIVASSTSLSIMLLQAVFMVAFTHCPSSVLHQAGFQSRGDAKRTYFERAKLLWDSGQEIDRVVNIQVLLLLQFWWGSPTEQRDSTFWLNAAISLAQGCGMHRCTAQSGLAENERRLWKRIWMCLRMRDEQLAAAYGRPLHIAGDDCDLLPLDESDFLEEGVECIDEELFGRSKRLHYLYFLSMSRLGNIGWYPLSPSPSFFFYPLFG</sequence>
<protein>
    <recommendedName>
        <fullName evidence="7">Zn(2)-C6 fungal-type domain-containing protein</fullName>
    </recommendedName>
</protein>
<dbReference type="Gene3D" id="4.10.240.10">
    <property type="entry name" value="Zn(2)-C6 fungal-type DNA-binding domain"/>
    <property type="match status" value="1"/>
</dbReference>
<dbReference type="AlphaFoldDB" id="A0A6A6DL80"/>
<dbReference type="EMBL" id="ML994659">
    <property type="protein sequence ID" value="KAF2180284.1"/>
    <property type="molecule type" value="Genomic_DNA"/>
</dbReference>
<evidence type="ECO:0000256" key="3">
    <source>
        <dbReference type="ARBA" id="ARBA00023015"/>
    </source>
</evidence>
<gene>
    <name evidence="8" type="ORF">K469DRAFT_673123</name>
</gene>
<keyword evidence="6" id="KW-0539">Nucleus</keyword>
<dbReference type="PANTHER" id="PTHR47171:SF1">
    <property type="entry name" value="ZN(II)2CYS6 TRANSCRIPTION FACTOR (EUROFUNG)"/>
    <property type="match status" value="1"/>
</dbReference>
<evidence type="ECO:0000313" key="8">
    <source>
        <dbReference type="EMBL" id="KAF2180284.1"/>
    </source>
</evidence>
<evidence type="ECO:0000256" key="4">
    <source>
        <dbReference type="ARBA" id="ARBA00023125"/>
    </source>
</evidence>
<evidence type="ECO:0000256" key="5">
    <source>
        <dbReference type="ARBA" id="ARBA00023163"/>
    </source>
</evidence>
<dbReference type="InterPro" id="IPR036864">
    <property type="entry name" value="Zn2-C6_fun-type_DNA-bd_sf"/>
</dbReference>
<dbReference type="Pfam" id="PF04082">
    <property type="entry name" value="Fungal_trans"/>
    <property type="match status" value="1"/>
</dbReference>
<keyword evidence="4" id="KW-0238">DNA-binding</keyword>
<dbReference type="GO" id="GO:0000981">
    <property type="term" value="F:DNA-binding transcription factor activity, RNA polymerase II-specific"/>
    <property type="evidence" value="ECO:0007669"/>
    <property type="project" value="InterPro"/>
</dbReference>
<proteinExistence type="predicted"/>
<dbReference type="InterPro" id="IPR052073">
    <property type="entry name" value="Amide_Lactam_Regulators"/>
</dbReference>
<name>A0A6A6DL80_9PEZI</name>
<evidence type="ECO:0000313" key="9">
    <source>
        <dbReference type="Proteomes" id="UP000800200"/>
    </source>
</evidence>
<organism evidence="8 9">
    <name type="scientific">Zopfia rhizophila CBS 207.26</name>
    <dbReference type="NCBI Taxonomy" id="1314779"/>
    <lineage>
        <taxon>Eukaryota</taxon>
        <taxon>Fungi</taxon>
        <taxon>Dikarya</taxon>
        <taxon>Ascomycota</taxon>
        <taxon>Pezizomycotina</taxon>
        <taxon>Dothideomycetes</taxon>
        <taxon>Dothideomycetes incertae sedis</taxon>
        <taxon>Zopfiaceae</taxon>
        <taxon>Zopfia</taxon>
    </lineage>
</organism>
<evidence type="ECO:0000259" key="7">
    <source>
        <dbReference type="PROSITE" id="PS50048"/>
    </source>
</evidence>
<evidence type="ECO:0000256" key="1">
    <source>
        <dbReference type="ARBA" id="ARBA00022723"/>
    </source>
</evidence>
<dbReference type="SUPFAM" id="SSF57701">
    <property type="entry name" value="Zn2/Cys6 DNA-binding domain"/>
    <property type="match status" value="1"/>
</dbReference>
<dbReference type="PANTHER" id="PTHR47171">
    <property type="entry name" value="FARA-RELATED"/>
    <property type="match status" value="1"/>
</dbReference>
<reference evidence="8" key="1">
    <citation type="journal article" date="2020" name="Stud. Mycol.">
        <title>101 Dothideomycetes genomes: a test case for predicting lifestyles and emergence of pathogens.</title>
        <authorList>
            <person name="Haridas S."/>
            <person name="Albert R."/>
            <person name="Binder M."/>
            <person name="Bloem J."/>
            <person name="Labutti K."/>
            <person name="Salamov A."/>
            <person name="Andreopoulos B."/>
            <person name="Baker S."/>
            <person name="Barry K."/>
            <person name="Bills G."/>
            <person name="Bluhm B."/>
            <person name="Cannon C."/>
            <person name="Castanera R."/>
            <person name="Culley D."/>
            <person name="Daum C."/>
            <person name="Ezra D."/>
            <person name="Gonzalez J."/>
            <person name="Henrissat B."/>
            <person name="Kuo A."/>
            <person name="Liang C."/>
            <person name="Lipzen A."/>
            <person name="Lutzoni F."/>
            <person name="Magnuson J."/>
            <person name="Mondo S."/>
            <person name="Nolan M."/>
            <person name="Ohm R."/>
            <person name="Pangilinan J."/>
            <person name="Park H.-J."/>
            <person name="Ramirez L."/>
            <person name="Alfaro M."/>
            <person name="Sun H."/>
            <person name="Tritt A."/>
            <person name="Yoshinaga Y."/>
            <person name="Zwiers L.-H."/>
            <person name="Turgeon B."/>
            <person name="Goodwin S."/>
            <person name="Spatafora J."/>
            <person name="Crous P."/>
            <person name="Grigoriev I."/>
        </authorList>
    </citation>
    <scope>NUCLEOTIDE SEQUENCE</scope>
    <source>
        <strain evidence="8">CBS 207.26</strain>
    </source>
</reference>
<keyword evidence="1" id="KW-0479">Metal-binding</keyword>
<evidence type="ECO:0000256" key="6">
    <source>
        <dbReference type="ARBA" id="ARBA00023242"/>
    </source>
</evidence>
<keyword evidence="2" id="KW-0862">Zinc</keyword>
<dbReference type="InterPro" id="IPR001138">
    <property type="entry name" value="Zn2Cys6_DnaBD"/>
</dbReference>
<dbReference type="CDD" id="cd00067">
    <property type="entry name" value="GAL4"/>
    <property type="match status" value="1"/>
</dbReference>
<keyword evidence="5" id="KW-0804">Transcription</keyword>
<dbReference type="Proteomes" id="UP000800200">
    <property type="component" value="Unassembled WGS sequence"/>
</dbReference>
<dbReference type="PROSITE" id="PS50048">
    <property type="entry name" value="ZN2_CY6_FUNGAL_2"/>
    <property type="match status" value="1"/>
</dbReference>
<dbReference type="Pfam" id="PF00172">
    <property type="entry name" value="Zn_clus"/>
    <property type="match status" value="1"/>
</dbReference>
<dbReference type="OrthoDB" id="5121955at2759"/>
<feature type="domain" description="Zn(2)-C6 fungal-type" evidence="7">
    <location>
        <begin position="24"/>
        <end position="58"/>
    </location>
</feature>
<dbReference type="SMART" id="SM00906">
    <property type="entry name" value="Fungal_trans"/>
    <property type="match status" value="1"/>
</dbReference>
<dbReference type="GO" id="GO:0008270">
    <property type="term" value="F:zinc ion binding"/>
    <property type="evidence" value="ECO:0007669"/>
    <property type="project" value="InterPro"/>
</dbReference>
<dbReference type="InterPro" id="IPR007219">
    <property type="entry name" value="XnlR_reg_dom"/>
</dbReference>
<keyword evidence="3" id="KW-0805">Transcription regulation</keyword>
<accession>A0A6A6DL80</accession>
<dbReference type="SMART" id="SM00066">
    <property type="entry name" value="GAL4"/>
    <property type="match status" value="1"/>
</dbReference>
<dbReference type="CDD" id="cd12148">
    <property type="entry name" value="fungal_TF_MHR"/>
    <property type="match status" value="1"/>
</dbReference>
<keyword evidence="9" id="KW-1185">Reference proteome</keyword>
<evidence type="ECO:0000256" key="2">
    <source>
        <dbReference type="ARBA" id="ARBA00022833"/>
    </source>
</evidence>
<dbReference type="GO" id="GO:0006351">
    <property type="term" value="P:DNA-templated transcription"/>
    <property type="evidence" value="ECO:0007669"/>
    <property type="project" value="InterPro"/>
</dbReference>
<dbReference type="GO" id="GO:0003677">
    <property type="term" value="F:DNA binding"/>
    <property type="evidence" value="ECO:0007669"/>
    <property type="project" value="UniProtKB-KW"/>
</dbReference>